<dbReference type="Proteomes" id="UP000232323">
    <property type="component" value="Unassembled WGS sequence"/>
</dbReference>
<dbReference type="InterPro" id="IPR008271">
    <property type="entry name" value="Ser/Thr_kinase_AS"/>
</dbReference>
<dbReference type="FunFam" id="1.10.510.10:FF:000571">
    <property type="entry name" value="Maternal embryonic leucine zipper kinase"/>
    <property type="match status" value="1"/>
</dbReference>
<keyword evidence="6 7" id="KW-0067">ATP-binding</keyword>
<dbReference type="Gene3D" id="1.10.510.10">
    <property type="entry name" value="Transferase(Phosphotransferase) domain 1"/>
    <property type="match status" value="1"/>
</dbReference>
<accession>A0A250X1V0</accession>
<name>A0A250X1V0_9CHLO</name>
<dbReference type="PANTHER" id="PTHR24349">
    <property type="entry name" value="SERINE/THREONINE-PROTEIN KINASE"/>
    <property type="match status" value="1"/>
</dbReference>
<dbReference type="FunFam" id="3.30.200.20:FF:000042">
    <property type="entry name" value="Aurora kinase A"/>
    <property type="match status" value="1"/>
</dbReference>
<keyword evidence="1" id="KW-0723">Serine/threonine-protein kinase</keyword>
<reference evidence="11 12" key="1">
    <citation type="submission" date="2017-08" db="EMBL/GenBank/DDBJ databases">
        <title>Acidophilic green algal genome provides insights into adaptation to an acidic environment.</title>
        <authorList>
            <person name="Hirooka S."/>
            <person name="Hirose Y."/>
            <person name="Kanesaki Y."/>
            <person name="Higuchi S."/>
            <person name="Fujiwara T."/>
            <person name="Onuma R."/>
            <person name="Era A."/>
            <person name="Ohbayashi R."/>
            <person name="Uzuka A."/>
            <person name="Nozaki H."/>
            <person name="Yoshikawa H."/>
            <person name="Miyagishima S.Y."/>
        </authorList>
    </citation>
    <scope>NUCLEOTIDE SEQUENCE [LARGE SCALE GENOMIC DNA]</scope>
    <source>
        <strain evidence="11 12">NIES-2499</strain>
    </source>
</reference>
<dbReference type="Pfam" id="PF00069">
    <property type="entry name" value="Pkinase"/>
    <property type="match status" value="1"/>
</dbReference>
<evidence type="ECO:0000256" key="2">
    <source>
        <dbReference type="ARBA" id="ARBA00022679"/>
    </source>
</evidence>
<keyword evidence="2" id="KW-0808">Transferase</keyword>
<keyword evidence="3 7" id="KW-0547">Nucleotide-binding</keyword>
<dbReference type="CDD" id="cd05117">
    <property type="entry name" value="STKc_CAMK"/>
    <property type="match status" value="1"/>
</dbReference>
<gene>
    <name evidence="11" type="ORF">CEUSTIGMA_g4503.t1</name>
</gene>
<dbReference type="PROSITE" id="PS50222">
    <property type="entry name" value="EF_HAND_2"/>
    <property type="match status" value="4"/>
</dbReference>
<dbReference type="Gene3D" id="1.10.238.10">
    <property type="entry name" value="EF-hand"/>
    <property type="match status" value="2"/>
</dbReference>
<feature type="domain" description="EF-hand" evidence="10">
    <location>
        <begin position="440"/>
        <end position="472"/>
    </location>
</feature>
<keyword evidence="12" id="KW-1185">Reference proteome</keyword>
<evidence type="ECO:0008006" key="13">
    <source>
        <dbReference type="Google" id="ProtNLM"/>
    </source>
</evidence>
<feature type="domain" description="EF-hand" evidence="10">
    <location>
        <begin position="511"/>
        <end position="542"/>
    </location>
</feature>
<sequence length="588" mass="66248">MGGACTTQATVDATVTLANESKSVNASSPSKSEPSKSSPSVRRSSAKNLQFSNGARRSNPGAAQNLRHDSFYVIRRTDRIFDKYEIAEELGHGQFGAVSVAVHKDTGKRFAMKTISKHVQRAAERKDQFCKDVRNEVEIMYHLGGHPHIVQLQSVYEDSDNIYLLLEICEGGDWFDRLLHHGSYSEKDTAEVARVMLETIAYCHSMGVVHRDIKPENMMCASKSDMDPKDIKLSDFGLSVMVPTKALELVKSSSQLGGPLQHIVGTSYYMAPEVLWNRGYGKECDIWSLGVVLYIALCGYPPFDGDNDEEVENSVMFHDLRFDGTWKEASDSAKDFLKRMLNKDHVRRAKIPELLEHPWLKAEASLPQRPVPNEVVSRLRQFAALNVFKKEARMVLARFLPEEEVIGLRNMFREIDTDKNGVISFAELNEALNSKGLAQAQAQELLKNTDVNGDGVIDYEEFLGATVHQQRLVKDELMFKAFRHFDTDRSGYITREELQTALSRNGIKGVDVDRIITEIDADKDGQINYEEFCLCMRELEEEQNLHNFKFSNSQDRESAQHKQIAEMGFGRKGSVGVLVVGDDIPLPE</sequence>
<dbReference type="PROSITE" id="PS00107">
    <property type="entry name" value="PROTEIN_KINASE_ATP"/>
    <property type="match status" value="1"/>
</dbReference>
<evidence type="ECO:0000256" key="7">
    <source>
        <dbReference type="PROSITE-ProRule" id="PRU10141"/>
    </source>
</evidence>
<evidence type="ECO:0000256" key="3">
    <source>
        <dbReference type="ARBA" id="ARBA00022741"/>
    </source>
</evidence>
<dbReference type="PROSITE" id="PS00018">
    <property type="entry name" value="EF_HAND_1"/>
    <property type="match status" value="4"/>
</dbReference>
<evidence type="ECO:0000313" key="11">
    <source>
        <dbReference type="EMBL" id="GAX77057.1"/>
    </source>
</evidence>
<evidence type="ECO:0000259" key="10">
    <source>
        <dbReference type="PROSITE" id="PS50222"/>
    </source>
</evidence>
<protein>
    <recommendedName>
        <fullName evidence="13">Calcium-dependent protein kinase</fullName>
    </recommendedName>
</protein>
<dbReference type="PROSITE" id="PS50011">
    <property type="entry name" value="PROTEIN_KINASE_DOM"/>
    <property type="match status" value="1"/>
</dbReference>
<dbReference type="FunFam" id="1.10.238.10:FF:000001">
    <property type="entry name" value="Calmodulin 1"/>
    <property type="match status" value="1"/>
</dbReference>
<evidence type="ECO:0000256" key="6">
    <source>
        <dbReference type="ARBA" id="ARBA00022840"/>
    </source>
</evidence>
<dbReference type="STRING" id="1157962.A0A250X1V0"/>
<feature type="binding site" evidence="7">
    <location>
        <position position="113"/>
    </location>
    <ligand>
        <name>ATP</name>
        <dbReference type="ChEBI" id="CHEBI:30616"/>
    </ligand>
</feature>
<keyword evidence="5" id="KW-0106">Calcium</keyword>
<dbReference type="PROSITE" id="PS00108">
    <property type="entry name" value="PROTEIN_KINASE_ST"/>
    <property type="match status" value="1"/>
</dbReference>
<comment type="caution">
    <text evidence="11">The sequence shown here is derived from an EMBL/GenBank/DDBJ whole genome shotgun (WGS) entry which is preliminary data.</text>
</comment>
<dbReference type="GO" id="GO:0005509">
    <property type="term" value="F:calcium ion binding"/>
    <property type="evidence" value="ECO:0007669"/>
    <property type="project" value="InterPro"/>
</dbReference>
<feature type="domain" description="EF-hand" evidence="10">
    <location>
        <begin position="403"/>
        <end position="438"/>
    </location>
</feature>
<dbReference type="InterPro" id="IPR017441">
    <property type="entry name" value="Protein_kinase_ATP_BS"/>
</dbReference>
<evidence type="ECO:0000256" key="1">
    <source>
        <dbReference type="ARBA" id="ARBA00022527"/>
    </source>
</evidence>
<feature type="compositionally biased region" description="Low complexity" evidence="8">
    <location>
        <begin position="20"/>
        <end position="47"/>
    </location>
</feature>
<dbReference type="SUPFAM" id="SSF56112">
    <property type="entry name" value="Protein kinase-like (PK-like)"/>
    <property type="match status" value="1"/>
</dbReference>
<dbReference type="InterPro" id="IPR002048">
    <property type="entry name" value="EF_hand_dom"/>
</dbReference>
<dbReference type="SMART" id="SM00054">
    <property type="entry name" value="EFh"/>
    <property type="match status" value="4"/>
</dbReference>
<dbReference type="GO" id="GO:0004674">
    <property type="term" value="F:protein serine/threonine kinase activity"/>
    <property type="evidence" value="ECO:0007669"/>
    <property type="project" value="UniProtKB-KW"/>
</dbReference>
<evidence type="ECO:0000313" key="12">
    <source>
        <dbReference type="Proteomes" id="UP000232323"/>
    </source>
</evidence>
<dbReference type="SMART" id="SM00220">
    <property type="entry name" value="S_TKc"/>
    <property type="match status" value="1"/>
</dbReference>
<evidence type="ECO:0000256" key="4">
    <source>
        <dbReference type="ARBA" id="ARBA00022777"/>
    </source>
</evidence>
<dbReference type="OrthoDB" id="40902at2759"/>
<dbReference type="Gene3D" id="3.30.200.20">
    <property type="entry name" value="Phosphorylase Kinase, domain 1"/>
    <property type="match status" value="1"/>
</dbReference>
<evidence type="ECO:0000259" key="9">
    <source>
        <dbReference type="PROSITE" id="PS50011"/>
    </source>
</evidence>
<dbReference type="InterPro" id="IPR011992">
    <property type="entry name" value="EF-hand-dom_pair"/>
</dbReference>
<feature type="domain" description="EF-hand" evidence="10">
    <location>
        <begin position="473"/>
        <end position="508"/>
    </location>
</feature>
<organism evidence="11 12">
    <name type="scientific">Chlamydomonas eustigma</name>
    <dbReference type="NCBI Taxonomy" id="1157962"/>
    <lineage>
        <taxon>Eukaryota</taxon>
        <taxon>Viridiplantae</taxon>
        <taxon>Chlorophyta</taxon>
        <taxon>core chlorophytes</taxon>
        <taxon>Chlorophyceae</taxon>
        <taxon>CS clade</taxon>
        <taxon>Chlamydomonadales</taxon>
        <taxon>Chlamydomonadaceae</taxon>
        <taxon>Chlamydomonas</taxon>
    </lineage>
</organism>
<keyword evidence="4" id="KW-0418">Kinase</keyword>
<proteinExistence type="predicted"/>
<dbReference type="InterPro" id="IPR000719">
    <property type="entry name" value="Prot_kinase_dom"/>
</dbReference>
<feature type="domain" description="Protein kinase" evidence="9">
    <location>
        <begin position="84"/>
        <end position="360"/>
    </location>
</feature>
<dbReference type="InterPro" id="IPR018247">
    <property type="entry name" value="EF_Hand_1_Ca_BS"/>
</dbReference>
<dbReference type="InterPro" id="IPR050205">
    <property type="entry name" value="CDPK_Ser/Thr_kinases"/>
</dbReference>
<evidence type="ECO:0000256" key="5">
    <source>
        <dbReference type="ARBA" id="ARBA00022837"/>
    </source>
</evidence>
<dbReference type="SUPFAM" id="SSF47473">
    <property type="entry name" value="EF-hand"/>
    <property type="match status" value="1"/>
</dbReference>
<dbReference type="InterPro" id="IPR011009">
    <property type="entry name" value="Kinase-like_dom_sf"/>
</dbReference>
<dbReference type="GO" id="GO:0005524">
    <property type="term" value="F:ATP binding"/>
    <property type="evidence" value="ECO:0007669"/>
    <property type="project" value="UniProtKB-UniRule"/>
</dbReference>
<dbReference type="AlphaFoldDB" id="A0A250X1V0"/>
<evidence type="ECO:0000256" key="8">
    <source>
        <dbReference type="SAM" id="MobiDB-lite"/>
    </source>
</evidence>
<dbReference type="EMBL" id="BEGY01000021">
    <property type="protein sequence ID" value="GAX77057.1"/>
    <property type="molecule type" value="Genomic_DNA"/>
</dbReference>
<feature type="region of interest" description="Disordered" evidence="8">
    <location>
        <begin position="20"/>
        <end position="63"/>
    </location>
</feature>
<dbReference type="Pfam" id="PF13499">
    <property type="entry name" value="EF-hand_7"/>
    <property type="match status" value="2"/>
</dbReference>